<organism evidence="1 2">
    <name type="scientific">Nostoc paludosum FACHB-159</name>
    <dbReference type="NCBI Taxonomy" id="2692908"/>
    <lineage>
        <taxon>Bacteria</taxon>
        <taxon>Bacillati</taxon>
        <taxon>Cyanobacteriota</taxon>
        <taxon>Cyanophyceae</taxon>
        <taxon>Nostocales</taxon>
        <taxon>Nostocaceae</taxon>
        <taxon>Nostoc</taxon>
    </lineage>
</organism>
<dbReference type="InterPro" id="IPR016181">
    <property type="entry name" value="Acyl_CoA_acyltransferase"/>
</dbReference>
<dbReference type="Gene3D" id="3.40.630.30">
    <property type="match status" value="1"/>
</dbReference>
<keyword evidence="2" id="KW-1185">Reference proteome</keyword>
<accession>A0ABR8K9A5</accession>
<dbReference type="EMBL" id="JACJTU010000014">
    <property type="protein sequence ID" value="MBD2735498.1"/>
    <property type="molecule type" value="Genomic_DNA"/>
</dbReference>
<evidence type="ECO:0000313" key="2">
    <source>
        <dbReference type="Proteomes" id="UP000637383"/>
    </source>
</evidence>
<gene>
    <name evidence="1" type="ORF">H6H03_16615</name>
</gene>
<reference evidence="1 2" key="1">
    <citation type="journal article" date="2020" name="ISME J.">
        <title>Comparative genomics reveals insights into cyanobacterial evolution and habitat adaptation.</title>
        <authorList>
            <person name="Chen M.Y."/>
            <person name="Teng W.K."/>
            <person name="Zhao L."/>
            <person name="Hu C.X."/>
            <person name="Zhou Y.K."/>
            <person name="Han B.P."/>
            <person name="Song L.R."/>
            <person name="Shu W.S."/>
        </authorList>
    </citation>
    <scope>NUCLEOTIDE SEQUENCE [LARGE SCALE GENOMIC DNA]</scope>
    <source>
        <strain evidence="1 2">FACHB-159</strain>
    </source>
</reference>
<sequence length="194" mass="22896">MINKLDGMTNNLDGKVDIPHEHRNITDYDVPQDYVIKLVEHDFIKTKWVEIEILMKKAFRYSKFNEEYKQEELPLEYTWSSVNNPSRQGLKHLVAMNMEGKILGVIFGVPTYRYEDEISCEIGWFFTSDELIPKARIKIADELFKRVHEEVRNAGFKEVVTDIGTQAGAKYLSRKHGYLHRPLENNTNRWVRYL</sequence>
<evidence type="ECO:0000313" key="1">
    <source>
        <dbReference type="EMBL" id="MBD2735498.1"/>
    </source>
</evidence>
<comment type="caution">
    <text evidence="1">The sequence shown here is derived from an EMBL/GenBank/DDBJ whole genome shotgun (WGS) entry which is preliminary data.</text>
</comment>
<evidence type="ECO:0008006" key="3">
    <source>
        <dbReference type="Google" id="ProtNLM"/>
    </source>
</evidence>
<dbReference type="Proteomes" id="UP000637383">
    <property type="component" value="Unassembled WGS sequence"/>
</dbReference>
<dbReference type="SUPFAM" id="SSF55729">
    <property type="entry name" value="Acyl-CoA N-acyltransferases (Nat)"/>
    <property type="match status" value="1"/>
</dbReference>
<proteinExistence type="predicted"/>
<dbReference type="RefSeq" id="WP_190956146.1">
    <property type="nucleotide sequence ID" value="NZ_JACJTU010000014.1"/>
</dbReference>
<protein>
    <recommendedName>
        <fullName evidence="3">N-acetyltransferase domain-containing protein</fullName>
    </recommendedName>
</protein>
<name>A0ABR8K9A5_9NOSO</name>